<dbReference type="InterPro" id="IPR001279">
    <property type="entry name" value="Metallo-B-lactamas"/>
</dbReference>
<name>A0ABP7CHW5_9MICO</name>
<dbReference type="SMART" id="SM00849">
    <property type="entry name" value="Lactamase_B"/>
    <property type="match status" value="1"/>
</dbReference>
<dbReference type="Gene3D" id="3.60.15.10">
    <property type="entry name" value="Ribonuclease Z/Hydroxyacylglutathione hydrolase-like"/>
    <property type="match status" value="1"/>
</dbReference>
<proteinExistence type="predicted"/>
<organism evidence="2 3">
    <name type="scientific">Terrabacter ginsenosidimutans</name>
    <dbReference type="NCBI Taxonomy" id="490575"/>
    <lineage>
        <taxon>Bacteria</taxon>
        <taxon>Bacillati</taxon>
        <taxon>Actinomycetota</taxon>
        <taxon>Actinomycetes</taxon>
        <taxon>Micrococcales</taxon>
        <taxon>Intrasporangiaceae</taxon>
        <taxon>Terrabacter</taxon>
    </lineage>
</organism>
<keyword evidence="3" id="KW-1185">Reference proteome</keyword>
<dbReference type="InterPro" id="IPR036866">
    <property type="entry name" value="RibonucZ/Hydroxyglut_hydro"/>
</dbReference>
<protein>
    <submittedName>
        <fullName evidence="2">MBL fold metallo-hydrolase</fullName>
    </submittedName>
</protein>
<evidence type="ECO:0000313" key="2">
    <source>
        <dbReference type="EMBL" id="GAA3689108.1"/>
    </source>
</evidence>
<dbReference type="SUPFAM" id="SSF56281">
    <property type="entry name" value="Metallo-hydrolase/oxidoreductase"/>
    <property type="match status" value="1"/>
</dbReference>
<dbReference type="EMBL" id="BAABDC010000001">
    <property type="protein sequence ID" value="GAA3689108.1"/>
    <property type="molecule type" value="Genomic_DNA"/>
</dbReference>
<evidence type="ECO:0000259" key="1">
    <source>
        <dbReference type="SMART" id="SM00849"/>
    </source>
</evidence>
<dbReference type="PANTHER" id="PTHR36839">
    <property type="entry name" value="METALLO-BETA-LACTAMASE FAMILY PROTEIN (AFU_ORTHOLOGUE AFUA_5G12770)"/>
    <property type="match status" value="1"/>
</dbReference>
<feature type="domain" description="Metallo-beta-lactamase" evidence="1">
    <location>
        <begin position="92"/>
        <end position="256"/>
    </location>
</feature>
<evidence type="ECO:0000313" key="3">
    <source>
        <dbReference type="Proteomes" id="UP001501468"/>
    </source>
</evidence>
<sequence length="292" mass="32204">MHPPANPLVRTPTDGQAGRVIWICATCAVETDDLPTPPDSCAVCEDERQWVPASGQRWTTLEELRGRGTRITVREVETDLWGLRADPEVGIGQQTMVVRVPEGVLLFDCVGYVDDTALDHVRSLGPTLAVAASHPHMYGVQTEWARALGGVPVLVASADAEWVRRRDPLVELYDDRREVAPGLTLHRVGGHFRGQAVVEWTSGADGRGVLLAGDAVFPNPDRRSVSFMRSYPNRIPLSGNVVQRIAGQLERLHFDRLYNNFGAVVPTDAKTVLRHSADRHAAWTRGDFDHLT</sequence>
<accession>A0ABP7CHW5</accession>
<dbReference type="PANTHER" id="PTHR36839:SF1">
    <property type="entry name" value="METALLO-BETA-LACTAMASE FAMILY PROTEIN (AFU_ORTHOLOGUE AFUA_5G12770)"/>
    <property type="match status" value="1"/>
</dbReference>
<reference evidence="3" key="1">
    <citation type="journal article" date="2019" name="Int. J. Syst. Evol. Microbiol.">
        <title>The Global Catalogue of Microorganisms (GCM) 10K type strain sequencing project: providing services to taxonomists for standard genome sequencing and annotation.</title>
        <authorList>
            <consortium name="The Broad Institute Genomics Platform"/>
            <consortium name="The Broad Institute Genome Sequencing Center for Infectious Disease"/>
            <person name="Wu L."/>
            <person name="Ma J."/>
        </authorList>
    </citation>
    <scope>NUCLEOTIDE SEQUENCE [LARGE SCALE GENOMIC DNA]</scope>
    <source>
        <strain evidence="3">JCM 17125</strain>
    </source>
</reference>
<gene>
    <name evidence="2" type="ORF">GCM10022399_01000</name>
</gene>
<comment type="caution">
    <text evidence="2">The sequence shown here is derived from an EMBL/GenBank/DDBJ whole genome shotgun (WGS) entry which is preliminary data.</text>
</comment>
<dbReference type="Proteomes" id="UP001501468">
    <property type="component" value="Unassembled WGS sequence"/>
</dbReference>